<evidence type="ECO:0000313" key="2">
    <source>
        <dbReference type="Proteomes" id="UP001175211"/>
    </source>
</evidence>
<sequence length="237" mass="27443">MGKLMHQDGTLIRRFGNETFLEVIQQTMMQSNLISINMMKAFLDDEIDYFEEDVDIAYLDEESKDDCTQLYAAAQENEAQIRELPVEPTKAVTTNPYGTRMNPNKNIISDDPGIHEQNVRQESLPPLNPIVKVSSTTFDNKKKQIIKELQYRTFKAAESQELAKSTYLESFEDELARVNLNMAHELNKQYPIMPLKEIRCSDANGNQGTLLRQFNNVYLRQANIVTNVVFFFQWMNE</sequence>
<name>A0AA39KD25_ARMTA</name>
<dbReference type="RefSeq" id="XP_060329930.1">
    <property type="nucleotide sequence ID" value="XM_060469665.1"/>
</dbReference>
<dbReference type="AlphaFoldDB" id="A0AA39KD25"/>
<reference evidence="1" key="1">
    <citation type="submission" date="2023-06" db="EMBL/GenBank/DDBJ databases">
        <authorList>
            <consortium name="Lawrence Berkeley National Laboratory"/>
            <person name="Ahrendt S."/>
            <person name="Sahu N."/>
            <person name="Indic B."/>
            <person name="Wong-Bajracharya J."/>
            <person name="Merenyi Z."/>
            <person name="Ke H.-M."/>
            <person name="Monk M."/>
            <person name="Kocsube S."/>
            <person name="Drula E."/>
            <person name="Lipzen A."/>
            <person name="Balint B."/>
            <person name="Henrissat B."/>
            <person name="Andreopoulos B."/>
            <person name="Martin F.M."/>
            <person name="Harder C.B."/>
            <person name="Rigling D."/>
            <person name="Ford K.L."/>
            <person name="Foster G.D."/>
            <person name="Pangilinan J."/>
            <person name="Papanicolaou A."/>
            <person name="Barry K."/>
            <person name="LaButti K."/>
            <person name="Viragh M."/>
            <person name="Koriabine M."/>
            <person name="Yan M."/>
            <person name="Riley R."/>
            <person name="Champramary S."/>
            <person name="Plett K.L."/>
            <person name="Tsai I.J."/>
            <person name="Slot J."/>
            <person name="Sipos G."/>
            <person name="Plett J."/>
            <person name="Nagy L.G."/>
            <person name="Grigoriev I.V."/>
        </authorList>
    </citation>
    <scope>NUCLEOTIDE SEQUENCE</scope>
    <source>
        <strain evidence="1">CCBAS 213</strain>
    </source>
</reference>
<organism evidence="1 2">
    <name type="scientific">Armillaria tabescens</name>
    <name type="common">Ringless honey mushroom</name>
    <name type="synonym">Agaricus tabescens</name>
    <dbReference type="NCBI Taxonomy" id="1929756"/>
    <lineage>
        <taxon>Eukaryota</taxon>
        <taxon>Fungi</taxon>
        <taxon>Dikarya</taxon>
        <taxon>Basidiomycota</taxon>
        <taxon>Agaricomycotina</taxon>
        <taxon>Agaricomycetes</taxon>
        <taxon>Agaricomycetidae</taxon>
        <taxon>Agaricales</taxon>
        <taxon>Marasmiineae</taxon>
        <taxon>Physalacriaceae</taxon>
        <taxon>Desarmillaria</taxon>
    </lineage>
</organism>
<comment type="caution">
    <text evidence="1">The sequence shown here is derived from an EMBL/GenBank/DDBJ whole genome shotgun (WGS) entry which is preliminary data.</text>
</comment>
<protein>
    <submittedName>
        <fullName evidence="1">Uncharacterized protein</fullName>
    </submittedName>
</protein>
<evidence type="ECO:0000313" key="1">
    <source>
        <dbReference type="EMBL" id="KAK0457631.1"/>
    </source>
</evidence>
<dbReference type="Proteomes" id="UP001175211">
    <property type="component" value="Unassembled WGS sequence"/>
</dbReference>
<dbReference type="GeneID" id="85353213"/>
<gene>
    <name evidence="1" type="ORF">EV420DRAFT_1480288</name>
</gene>
<accession>A0AA39KD25</accession>
<dbReference type="EMBL" id="JAUEPS010000020">
    <property type="protein sequence ID" value="KAK0457631.1"/>
    <property type="molecule type" value="Genomic_DNA"/>
</dbReference>
<keyword evidence="2" id="KW-1185">Reference proteome</keyword>
<proteinExistence type="predicted"/>